<evidence type="ECO:0000313" key="2">
    <source>
        <dbReference type="Proteomes" id="UP001501231"/>
    </source>
</evidence>
<reference evidence="1 2" key="1">
    <citation type="journal article" date="2019" name="Int. J. Syst. Evol. Microbiol.">
        <title>The Global Catalogue of Microorganisms (GCM) 10K type strain sequencing project: providing services to taxonomists for standard genome sequencing and annotation.</title>
        <authorList>
            <consortium name="The Broad Institute Genomics Platform"/>
            <consortium name="The Broad Institute Genome Sequencing Center for Infectious Disease"/>
            <person name="Wu L."/>
            <person name="Ma J."/>
        </authorList>
    </citation>
    <scope>NUCLEOTIDE SEQUENCE [LARGE SCALE GENOMIC DNA]</scope>
    <source>
        <strain evidence="1 2">JCM 3325</strain>
    </source>
</reference>
<comment type="caution">
    <text evidence="1">The sequence shown here is derived from an EMBL/GenBank/DDBJ whole genome shotgun (WGS) entry which is preliminary data.</text>
</comment>
<dbReference type="RefSeq" id="WP_344588459.1">
    <property type="nucleotide sequence ID" value="NZ_BAAARW010000006.1"/>
</dbReference>
<dbReference type="EMBL" id="BAAARW010000006">
    <property type="protein sequence ID" value="GAA2411366.1"/>
    <property type="molecule type" value="Genomic_DNA"/>
</dbReference>
<proteinExistence type="predicted"/>
<name>A0ABN3IQG7_9ACTN</name>
<protein>
    <submittedName>
        <fullName evidence="1">Uncharacterized protein</fullName>
    </submittedName>
</protein>
<accession>A0ABN3IQG7</accession>
<dbReference type="Proteomes" id="UP001501231">
    <property type="component" value="Unassembled WGS sequence"/>
</dbReference>
<evidence type="ECO:0000313" key="1">
    <source>
        <dbReference type="EMBL" id="GAA2411366.1"/>
    </source>
</evidence>
<organism evidence="1 2">
    <name type="scientific">Actinomadura vinacea</name>
    <dbReference type="NCBI Taxonomy" id="115336"/>
    <lineage>
        <taxon>Bacteria</taxon>
        <taxon>Bacillati</taxon>
        <taxon>Actinomycetota</taxon>
        <taxon>Actinomycetes</taxon>
        <taxon>Streptosporangiales</taxon>
        <taxon>Thermomonosporaceae</taxon>
        <taxon>Actinomadura</taxon>
    </lineage>
</organism>
<keyword evidence="2" id="KW-1185">Reference proteome</keyword>
<sequence>MRALVDGPETKVRAAADAVQMASRKIAALGEPDGLQPTADIEGLFTVKDYL</sequence>
<gene>
    <name evidence="1" type="ORF">GCM10010191_20590</name>
</gene>